<evidence type="ECO:0000256" key="3">
    <source>
        <dbReference type="ARBA" id="ARBA00012572"/>
    </source>
</evidence>
<protein>
    <recommendedName>
        <fullName evidence="4 9">N-(5'-phosphoribosyl)anthranilate isomerase</fullName>
        <shortName evidence="9">PRAI</shortName>
        <ecNumber evidence="3 9">5.3.1.24</ecNumber>
    </recommendedName>
</protein>
<evidence type="ECO:0000313" key="11">
    <source>
        <dbReference type="EMBL" id="MBO8446308.1"/>
    </source>
</evidence>
<dbReference type="CDD" id="cd00405">
    <property type="entry name" value="PRAI"/>
    <property type="match status" value="1"/>
</dbReference>
<dbReference type="EMBL" id="JADIMR010000013">
    <property type="protein sequence ID" value="MBO8446308.1"/>
    <property type="molecule type" value="Genomic_DNA"/>
</dbReference>
<keyword evidence="7 9" id="KW-0057">Aromatic amino acid biosynthesis</keyword>
<proteinExistence type="inferred from homology"/>
<dbReference type="InterPro" id="IPR011060">
    <property type="entry name" value="RibuloseP-bd_barrel"/>
</dbReference>
<evidence type="ECO:0000259" key="10">
    <source>
        <dbReference type="Pfam" id="PF00697"/>
    </source>
</evidence>
<evidence type="ECO:0000256" key="8">
    <source>
        <dbReference type="ARBA" id="ARBA00023235"/>
    </source>
</evidence>
<evidence type="ECO:0000256" key="4">
    <source>
        <dbReference type="ARBA" id="ARBA00022272"/>
    </source>
</evidence>
<dbReference type="InterPro" id="IPR001240">
    <property type="entry name" value="PRAI_dom"/>
</dbReference>
<dbReference type="HAMAP" id="MF_00135">
    <property type="entry name" value="PRAI"/>
    <property type="match status" value="1"/>
</dbReference>
<sequence>MIIKVCGLKYPDNIKAVAKLPIDMLGFIFYEKSPRSAKGMPPIPAVKQLKTGVFVNSAFDYVMETVREYGLDCVQLHGSESPGDCLRFKAEGLRVMKAFGVAAAADLEACGPYEGCCDLFVFDSKTQAFGGSGRSFDHSLLDAYRGKTPFLLSGGISVEAAGGLEQSAHPMLAGFDLNSRFETSPGIKDPVKVKRFVELISG</sequence>
<dbReference type="Pfam" id="PF00697">
    <property type="entry name" value="PRAI"/>
    <property type="match status" value="1"/>
</dbReference>
<dbReference type="GO" id="GO:0000162">
    <property type="term" value="P:L-tryptophan biosynthetic process"/>
    <property type="evidence" value="ECO:0007669"/>
    <property type="project" value="UniProtKB-UniRule"/>
</dbReference>
<evidence type="ECO:0000313" key="12">
    <source>
        <dbReference type="Proteomes" id="UP000823637"/>
    </source>
</evidence>
<dbReference type="SUPFAM" id="SSF51366">
    <property type="entry name" value="Ribulose-phoshate binding barrel"/>
    <property type="match status" value="1"/>
</dbReference>
<dbReference type="InterPro" id="IPR044643">
    <property type="entry name" value="TrpF_fam"/>
</dbReference>
<evidence type="ECO:0000256" key="6">
    <source>
        <dbReference type="ARBA" id="ARBA00022822"/>
    </source>
</evidence>
<evidence type="ECO:0000256" key="9">
    <source>
        <dbReference type="HAMAP-Rule" id="MF_00135"/>
    </source>
</evidence>
<dbReference type="EC" id="5.3.1.24" evidence="3 9"/>
<evidence type="ECO:0000256" key="5">
    <source>
        <dbReference type="ARBA" id="ARBA00022605"/>
    </source>
</evidence>
<comment type="catalytic activity">
    <reaction evidence="1 9">
        <text>N-(5-phospho-beta-D-ribosyl)anthranilate = 1-(2-carboxyphenylamino)-1-deoxy-D-ribulose 5-phosphate</text>
        <dbReference type="Rhea" id="RHEA:21540"/>
        <dbReference type="ChEBI" id="CHEBI:18277"/>
        <dbReference type="ChEBI" id="CHEBI:58613"/>
        <dbReference type="EC" id="5.3.1.24"/>
    </reaction>
</comment>
<dbReference type="GO" id="GO:0004640">
    <property type="term" value="F:phosphoribosylanthranilate isomerase activity"/>
    <property type="evidence" value="ECO:0007669"/>
    <property type="project" value="UniProtKB-UniRule"/>
</dbReference>
<organism evidence="11 12">
    <name type="scientific">Candidatus Enterocola intestinipullorum</name>
    <dbReference type="NCBI Taxonomy" id="2840783"/>
    <lineage>
        <taxon>Bacteria</taxon>
        <taxon>Pseudomonadati</taxon>
        <taxon>Bacteroidota</taxon>
        <taxon>Bacteroidia</taxon>
        <taxon>Bacteroidales</taxon>
        <taxon>Candidatus Enterocola</taxon>
    </lineage>
</organism>
<evidence type="ECO:0000256" key="1">
    <source>
        <dbReference type="ARBA" id="ARBA00001164"/>
    </source>
</evidence>
<evidence type="ECO:0000256" key="2">
    <source>
        <dbReference type="ARBA" id="ARBA00004664"/>
    </source>
</evidence>
<reference evidence="11" key="2">
    <citation type="journal article" date="2021" name="PeerJ">
        <title>Extensive microbial diversity within the chicken gut microbiome revealed by metagenomics and culture.</title>
        <authorList>
            <person name="Gilroy R."/>
            <person name="Ravi A."/>
            <person name="Getino M."/>
            <person name="Pursley I."/>
            <person name="Horton D.L."/>
            <person name="Alikhan N.F."/>
            <person name="Baker D."/>
            <person name="Gharbi K."/>
            <person name="Hall N."/>
            <person name="Watson M."/>
            <person name="Adriaenssens E.M."/>
            <person name="Foster-Nyarko E."/>
            <person name="Jarju S."/>
            <person name="Secka A."/>
            <person name="Antonio M."/>
            <person name="Oren A."/>
            <person name="Chaudhuri R.R."/>
            <person name="La Ragione R."/>
            <person name="Hildebrand F."/>
            <person name="Pallen M.J."/>
        </authorList>
    </citation>
    <scope>NUCLEOTIDE SEQUENCE</scope>
    <source>
        <strain evidence="11">D3-1215</strain>
    </source>
</reference>
<dbReference type="InterPro" id="IPR013785">
    <property type="entry name" value="Aldolase_TIM"/>
</dbReference>
<dbReference type="AlphaFoldDB" id="A0A9D9EF12"/>
<keyword evidence="8 9" id="KW-0413">Isomerase</keyword>
<evidence type="ECO:0000256" key="7">
    <source>
        <dbReference type="ARBA" id="ARBA00023141"/>
    </source>
</evidence>
<reference evidence="11" key="1">
    <citation type="submission" date="2020-10" db="EMBL/GenBank/DDBJ databases">
        <authorList>
            <person name="Gilroy R."/>
        </authorList>
    </citation>
    <scope>NUCLEOTIDE SEQUENCE</scope>
    <source>
        <strain evidence="11">D3-1215</strain>
    </source>
</reference>
<gene>
    <name evidence="9" type="primary">trpF</name>
    <name evidence="11" type="ORF">IAC32_00980</name>
</gene>
<dbReference type="Proteomes" id="UP000823637">
    <property type="component" value="Unassembled WGS sequence"/>
</dbReference>
<keyword evidence="6 9" id="KW-0822">Tryptophan biosynthesis</keyword>
<name>A0A9D9EF12_9BACT</name>
<dbReference type="Gene3D" id="3.20.20.70">
    <property type="entry name" value="Aldolase class I"/>
    <property type="match status" value="1"/>
</dbReference>
<comment type="pathway">
    <text evidence="2 9">Amino-acid biosynthesis; L-tryptophan biosynthesis; L-tryptophan from chorismate: step 3/5.</text>
</comment>
<comment type="similarity">
    <text evidence="9">Belongs to the TrpF family.</text>
</comment>
<dbReference type="PANTHER" id="PTHR42894">
    <property type="entry name" value="N-(5'-PHOSPHORIBOSYL)ANTHRANILATE ISOMERASE"/>
    <property type="match status" value="1"/>
</dbReference>
<accession>A0A9D9EF12</accession>
<comment type="caution">
    <text evidence="11">The sequence shown here is derived from an EMBL/GenBank/DDBJ whole genome shotgun (WGS) entry which is preliminary data.</text>
</comment>
<keyword evidence="5 9" id="KW-0028">Amino-acid biosynthesis</keyword>
<feature type="domain" description="N-(5'phosphoribosyl) anthranilate isomerase (PRAI)" evidence="10">
    <location>
        <begin position="4"/>
        <end position="198"/>
    </location>
</feature>
<dbReference type="PANTHER" id="PTHR42894:SF1">
    <property type="entry name" value="N-(5'-PHOSPHORIBOSYL)ANTHRANILATE ISOMERASE"/>
    <property type="match status" value="1"/>
</dbReference>